<name>A0ABN0RCL0_9LIST</name>
<dbReference type="Pfam" id="PF13474">
    <property type="entry name" value="SnoaL_3"/>
    <property type="match status" value="1"/>
</dbReference>
<dbReference type="InterPro" id="IPR037401">
    <property type="entry name" value="SnoaL-like"/>
</dbReference>
<dbReference type="GO" id="GO:0016853">
    <property type="term" value="F:isomerase activity"/>
    <property type="evidence" value="ECO:0007669"/>
    <property type="project" value="UniProtKB-KW"/>
</dbReference>
<keyword evidence="2" id="KW-0413">Isomerase</keyword>
<reference evidence="2 3" key="1">
    <citation type="journal article" date="2014" name="Int. J. Syst. Evol. Microbiol.">
        <title>Listeria floridensis sp. nov., Listeria aquatica sp. nov., Listeria cornellensis sp. nov., Listeria riparia sp. nov. and Listeria grandensis sp. nov., from agricultural and natural environments.</title>
        <authorList>
            <person name="den Bakker H.C."/>
            <person name="Warchocki S."/>
            <person name="Wright E.M."/>
            <person name="Allred A.F."/>
            <person name="Ahlstrom C."/>
            <person name="Manuel C.S."/>
            <person name="Stasiewicz M.J."/>
            <person name="Burrell A."/>
            <person name="Roof S."/>
            <person name="Strawn L."/>
            <person name="Fortes E.D."/>
            <person name="Nightingale K.K."/>
            <person name="Kephart D."/>
            <person name="Wiedmann M."/>
        </authorList>
    </citation>
    <scope>NUCLEOTIDE SEQUENCE [LARGE SCALE GENOMIC DNA]</scope>
    <source>
        <strain evidence="2 3">FSL S10-1187</strain>
    </source>
</reference>
<dbReference type="Proteomes" id="UP000019249">
    <property type="component" value="Unassembled WGS sequence"/>
</dbReference>
<evidence type="ECO:0000313" key="3">
    <source>
        <dbReference type="Proteomes" id="UP000019249"/>
    </source>
</evidence>
<dbReference type="SUPFAM" id="SSF54427">
    <property type="entry name" value="NTF2-like"/>
    <property type="match status" value="1"/>
</dbReference>
<comment type="caution">
    <text evidence="2">The sequence shown here is derived from an EMBL/GenBank/DDBJ whole genome shotgun (WGS) entry which is preliminary data.</text>
</comment>
<feature type="domain" description="SnoaL-like" evidence="1">
    <location>
        <begin position="8"/>
        <end position="119"/>
    </location>
</feature>
<evidence type="ECO:0000259" key="1">
    <source>
        <dbReference type="Pfam" id="PF13474"/>
    </source>
</evidence>
<keyword evidence="3" id="KW-1185">Reference proteome</keyword>
<accession>A0ABN0RCL0</accession>
<organism evidence="2 3">
    <name type="scientific">Listeria floridensis FSL S10-1187</name>
    <dbReference type="NCBI Taxonomy" id="1265817"/>
    <lineage>
        <taxon>Bacteria</taxon>
        <taxon>Bacillati</taxon>
        <taxon>Bacillota</taxon>
        <taxon>Bacilli</taxon>
        <taxon>Bacillales</taxon>
        <taxon>Listeriaceae</taxon>
        <taxon>Listeria</taxon>
    </lineage>
</organism>
<gene>
    <name evidence="2" type="ORF">MFLO_13348</name>
</gene>
<evidence type="ECO:0000313" key="2">
    <source>
        <dbReference type="EMBL" id="EUJ27447.1"/>
    </source>
</evidence>
<dbReference type="EMBL" id="AODF01000032">
    <property type="protein sequence ID" value="EUJ27447.1"/>
    <property type="molecule type" value="Genomic_DNA"/>
</dbReference>
<protein>
    <submittedName>
        <fullName evidence="2">Ketosteroid isomerase</fullName>
    </submittedName>
</protein>
<dbReference type="Gene3D" id="3.10.450.50">
    <property type="match status" value="1"/>
</dbReference>
<sequence length="133" mass="15092">MEQIMKEIKQVIASCDQLIQDEKFNELVEYYTEDAVLVVKPGIEARGKAEIKTAFAKIAQYFDNSIKPVEGEMKMIIAGDTVLVLAQTFIEASEKAVKQSDFSMERRATYIFKQVDHNWLCAIDNSYGTSLLD</sequence>
<proteinExistence type="predicted"/>
<dbReference type="InterPro" id="IPR032710">
    <property type="entry name" value="NTF2-like_dom_sf"/>
</dbReference>